<evidence type="ECO:0000313" key="1">
    <source>
        <dbReference type="EMBL" id="KEI69777.1"/>
    </source>
</evidence>
<dbReference type="RefSeq" id="WP_020582613.1">
    <property type="nucleotide sequence ID" value="NZ_JOJP01000001.1"/>
</dbReference>
<reference evidence="1 2" key="1">
    <citation type="submission" date="2014-06" db="EMBL/GenBank/DDBJ databases">
        <title>Whole Genome Sequences of Three Symbiotic Endozoicomonas Bacteria.</title>
        <authorList>
            <person name="Neave M.J."/>
            <person name="Apprill A."/>
            <person name="Voolstra C.R."/>
        </authorList>
    </citation>
    <scope>NUCLEOTIDE SEQUENCE [LARGE SCALE GENOMIC DNA]</scope>
    <source>
        <strain evidence="1 2">DSM 22380</strain>
    </source>
</reference>
<dbReference type="InterPro" id="IPR011989">
    <property type="entry name" value="ARM-like"/>
</dbReference>
<dbReference type="SUPFAM" id="SSF48371">
    <property type="entry name" value="ARM repeat"/>
    <property type="match status" value="1"/>
</dbReference>
<evidence type="ECO:0008006" key="3">
    <source>
        <dbReference type="Google" id="ProtNLM"/>
    </source>
</evidence>
<keyword evidence="2" id="KW-1185">Reference proteome</keyword>
<protein>
    <recommendedName>
        <fullName evidence="3">HEAT repeat domain-containing protein</fullName>
    </recommendedName>
</protein>
<dbReference type="Proteomes" id="UP000027997">
    <property type="component" value="Unassembled WGS sequence"/>
</dbReference>
<dbReference type="EMBL" id="JOJP01000001">
    <property type="protein sequence ID" value="KEI69777.1"/>
    <property type="molecule type" value="Genomic_DNA"/>
</dbReference>
<name>A0A081K6K1_9GAMM</name>
<dbReference type="Gene3D" id="1.25.10.10">
    <property type="entry name" value="Leucine-rich Repeat Variant"/>
    <property type="match status" value="1"/>
</dbReference>
<accession>A0A081K6K1</accession>
<comment type="caution">
    <text evidence="1">The sequence shown here is derived from an EMBL/GenBank/DDBJ whole genome shotgun (WGS) entry which is preliminary data.</text>
</comment>
<gene>
    <name evidence="1" type="ORF">GV64_02605</name>
</gene>
<proteinExistence type="predicted"/>
<evidence type="ECO:0000313" key="2">
    <source>
        <dbReference type="Proteomes" id="UP000027997"/>
    </source>
</evidence>
<dbReference type="eggNOG" id="COG1413">
    <property type="taxonomic scope" value="Bacteria"/>
</dbReference>
<sequence length="290" mass="32990">MNNSPFTLSTLTQQANQLTSGQNPYFSDFSRLFEGFNQQKANELFNSILEEILLQKIHDKKPAYSDQIHLIAAGDFNLTLNVIGQRENTDNTLCASEFDMMVINMLPETVAVPRYETTIRPSSVYNRPAPLKTLSLQELKPYTPTIFQAYKDIAVLDEATLQAPCLIIYSRPLASVTWVFDRDSLDPLTLTDNSLQRSRILLGVRILGELGEQHHAETLDSLSRSDFDYFVRWEAAESVYKLDEWRGTRLLQEHLVHDNNPEIAKAAKQTLAMLSDEPHQAEESVHGLYN</sequence>
<dbReference type="InterPro" id="IPR016024">
    <property type="entry name" value="ARM-type_fold"/>
</dbReference>
<dbReference type="STRING" id="305900.GV64_02605"/>
<dbReference type="AlphaFoldDB" id="A0A081K6K1"/>
<organism evidence="1 2">
    <name type="scientific">Endozoicomonas elysicola</name>
    <dbReference type="NCBI Taxonomy" id="305900"/>
    <lineage>
        <taxon>Bacteria</taxon>
        <taxon>Pseudomonadati</taxon>
        <taxon>Pseudomonadota</taxon>
        <taxon>Gammaproteobacteria</taxon>
        <taxon>Oceanospirillales</taxon>
        <taxon>Endozoicomonadaceae</taxon>
        <taxon>Endozoicomonas</taxon>
    </lineage>
</organism>